<gene>
    <name evidence="3" type="ORF">SAMN05444342_0085</name>
    <name evidence="2" type="ORF">ZOD2009_12727</name>
</gene>
<evidence type="ECO:0000313" key="4">
    <source>
        <dbReference type="Proteomes" id="UP000003751"/>
    </source>
</evidence>
<evidence type="ECO:0000256" key="1">
    <source>
        <dbReference type="SAM" id="MobiDB-lite"/>
    </source>
</evidence>
<dbReference type="RefSeq" id="WP_007980362.1">
    <property type="nucleotide sequence ID" value="NZ_AEMG01000012.1"/>
</dbReference>
<dbReference type="PATRIC" id="fig|797209.4.peg.2502"/>
<dbReference type="OrthoDB" id="206274at2157"/>
<evidence type="ECO:0000313" key="2">
    <source>
        <dbReference type="EMBL" id="EFW91717.1"/>
    </source>
</evidence>
<proteinExistence type="predicted"/>
<dbReference type="EMBL" id="FRAN01000001">
    <property type="protein sequence ID" value="SHJ96249.1"/>
    <property type="molecule type" value="Genomic_DNA"/>
</dbReference>
<dbReference type="InterPro" id="IPR055975">
    <property type="entry name" value="DUF7553"/>
</dbReference>
<accession>E7QUR0</accession>
<evidence type="ECO:0000313" key="5">
    <source>
        <dbReference type="Proteomes" id="UP000184203"/>
    </source>
</evidence>
<organism evidence="2 4">
    <name type="scientific">Haladaptatus paucihalophilus DX253</name>
    <dbReference type="NCBI Taxonomy" id="797209"/>
    <lineage>
        <taxon>Archaea</taxon>
        <taxon>Methanobacteriati</taxon>
        <taxon>Methanobacteriota</taxon>
        <taxon>Stenosarchaea group</taxon>
        <taxon>Halobacteria</taxon>
        <taxon>Halobacteriales</taxon>
        <taxon>Haladaptataceae</taxon>
        <taxon>Haladaptatus</taxon>
    </lineage>
</organism>
<dbReference type="eggNOG" id="arCOG06275">
    <property type="taxonomic scope" value="Archaea"/>
</dbReference>
<protein>
    <submittedName>
        <fullName evidence="2">Uncharacterized protein</fullName>
    </submittedName>
</protein>
<dbReference type="Proteomes" id="UP000184203">
    <property type="component" value="Unassembled WGS sequence"/>
</dbReference>
<feature type="region of interest" description="Disordered" evidence="1">
    <location>
        <begin position="30"/>
        <end position="81"/>
    </location>
</feature>
<dbReference type="Proteomes" id="UP000003751">
    <property type="component" value="Unassembled WGS sequence"/>
</dbReference>
<evidence type="ECO:0000313" key="3">
    <source>
        <dbReference type="EMBL" id="SHJ96249.1"/>
    </source>
</evidence>
<name>E7QUR0_HALPU</name>
<reference evidence="5" key="3">
    <citation type="submission" date="2016-11" db="EMBL/GenBank/DDBJ databases">
        <authorList>
            <person name="Varghese N."/>
            <person name="Submissions S."/>
        </authorList>
    </citation>
    <scope>NUCLEOTIDE SEQUENCE [LARGE SCALE GENOMIC DNA]</scope>
    <source>
        <strain evidence="5">DX253</strain>
    </source>
</reference>
<reference evidence="3" key="2">
    <citation type="submission" date="2016-11" db="EMBL/GenBank/DDBJ databases">
        <authorList>
            <person name="Jaros S."/>
            <person name="Januszkiewicz K."/>
            <person name="Wedrychowicz H."/>
        </authorList>
    </citation>
    <scope>NUCLEOTIDE SEQUENCE [LARGE SCALE GENOMIC DNA]</scope>
    <source>
        <strain evidence="3">DX253</strain>
    </source>
</reference>
<sequence length="81" mass="9765">MNAHFKDAWHHLRHAGSHLGRGVREELRPVERKAREVTGRERPTEPSRRERMRENLRDAEHRAKERSRSAMRDAKNRMRMS</sequence>
<keyword evidence="5" id="KW-1185">Reference proteome</keyword>
<dbReference type="Pfam" id="PF24430">
    <property type="entry name" value="DUF7553"/>
    <property type="match status" value="1"/>
</dbReference>
<dbReference type="AlphaFoldDB" id="E7QUR0"/>
<dbReference type="EMBL" id="AEMG01000012">
    <property type="protein sequence ID" value="EFW91717.1"/>
    <property type="molecule type" value="Genomic_DNA"/>
</dbReference>
<reference evidence="2 4" key="1">
    <citation type="journal article" date="2014" name="ISME J.">
        <title>Trehalose/2-sulfotrehalose biosynthesis and glycine-betaine uptake are widely spread mechanisms for osmoadaptation in the Halobacteriales.</title>
        <authorList>
            <person name="Youssef N.H."/>
            <person name="Savage-Ashlock K.N."/>
            <person name="McCully A.L."/>
            <person name="Luedtke B."/>
            <person name="Shaw E.I."/>
            <person name="Hoff W.D."/>
            <person name="Elshahed M.S."/>
        </authorList>
    </citation>
    <scope>NUCLEOTIDE SEQUENCE [LARGE SCALE GENOMIC DNA]</scope>
    <source>
        <strain evidence="2 4">DX253</strain>
    </source>
</reference>